<name>A0A1F7UNY2_9BACT</name>
<feature type="transmembrane region" description="Helical" evidence="1">
    <location>
        <begin position="302"/>
        <end position="324"/>
    </location>
</feature>
<proteinExistence type="predicted"/>
<evidence type="ECO:0008006" key="4">
    <source>
        <dbReference type="Google" id="ProtNLM"/>
    </source>
</evidence>
<keyword evidence="1" id="KW-0812">Transmembrane</keyword>
<feature type="transmembrane region" description="Helical" evidence="1">
    <location>
        <begin position="21"/>
        <end position="42"/>
    </location>
</feature>
<evidence type="ECO:0000313" key="3">
    <source>
        <dbReference type="Proteomes" id="UP000176604"/>
    </source>
</evidence>
<evidence type="ECO:0000256" key="1">
    <source>
        <dbReference type="SAM" id="Phobius"/>
    </source>
</evidence>
<feature type="transmembrane region" description="Helical" evidence="1">
    <location>
        <begin position="360"/>
        <end position="384"/>
    </location>
</feature>
<feature type="transmembrane region" description="Helical" evidence="1">
    <location>
        <begin position="404"/>
        <end position="424"/>
    </location>
</feature>
<evidence type="ECO:0000313" key="2">
    <source>
        <dbReference type="EMBL" id="OGL79407.1"/>
    </source>
</evidence>
<feature type="transmembrane region" description="Helical" evidence="1">
    <location>
        <begin position="152"/>
        <end position="172"/>
    </location>
</feature>
<feature type="transmembrane region" description="Helical" evidence="1">
    <location>
        <begin position="234"/>
        <end position="252"/>
    </location>
</feature>
<accession>A0A1F7UNY2</accession>
<reference evidence="2 3" key="1">
    <citation type="journal article" date="2016" name="Nat. Commun.">
        <title>Thousands of microbial genomes shed light on interconnected biogeochemical processes in an aquifer system.</title>
        <authorList>
            <person name="Anantharaman K."/>
            <person name="Brown C.T."/>
            <person name="Hug L.A."/>
            <person name="Sharon I."/>
            <person name="Castelle C.J."/>
            <person name="Probst A.J."/>
            <person name="Thomas B.C."/>
            <person name="Singh A."/>
            <person name="Wilkins M.J."/>
            <person name="Karaoz U."/>
            <person name="Brodie E.L."/>
            <person name="Williams K.H."/>
            <person name="Hubbard S.S."/>
            <person name="Banfield J.F."/>
        </authorList>
    </citation>
    <scope>NUCLEOTIDE SEQUENCE [LARGE SCALE GENOMIC DNA]</scope>
</reference>
<gene>
    <name evidence="2" type="ORF">A3J43_02070</name>
</gene>
<comment type="caution">
    <text evidence="2">The sequence shown here is derived from an EMBL/GenBank/DDBJ whole genome shotgun (WGS) entry which is preliminary data.</text>
</comment>
<dbReference type="EMBL" id="MGEF01000009">
    <property type="protein sequence ID" value="OGL79407.1"/>
    <property type="molecule type" value="Genomic_DNA"/>
</dbReference>
<dbReference type="AlphaFoldDB" id="A0A1F7UNY2"/>
<feature type="transmembrane region" description="Helical" evidence="1">
    <location>
        <begin position="192"/>
        <end position="214"/>
    </location>
</feature>
<keyword evidence="1" id="KW-0472">Membrane</keyword>
<protein>
    <recommendedName>
        <fullName evidence="4">DUF2029 domain-containing protein</fullName>
    </recommendedName>
</protein>
<feature type="transmembrane region" description="Helical" evidence="1">
    <location>
        <begin position="336"/>
        <end position="353"/>
    </location>
</feature>
<keyword evidence="1" id="KW-1133">Transmembrane helix</keyword>
<dbReference type="Proteomes" id="UP000176604">
    <property type="component" value="Unassembled WGS sequence"/>
</dbReference>
<organism evidence="2 3">
    <name type="scientific">Candidatus Uhrbacteria bacterium RIFCSPHIGHO2_12_FULL_54_23</name>
    <dbReference type="NCBI Taxonomy" id="1802397"/>
    <lineage>
        <taxon>Bacteria</taxon>
        <taxon>Candidatus Uhriibacteriota</taxon>
    </lineage>
</organism>
<sequence length="449" mass="50514">MRFLSKDLLKEPGLIIAARTRFSFLWMPIICFIMIGMATVLATPLSMTLAPRGIVPLWQDTPPSSLLRLLIDTREFKWYHEEGTWFLKGFLPYRDYPYEYPVLATALFTLPALFVSHPVFYQLLFRMMAVAAGAWLMYATLKECQRAGQARLMWLFLLPSVLYFTVNRFDVFPALALQLSLYAFIRGMHRRVWVWLAVSFLFKWYAGLLIPLYLVRTFDMVRNIGERRRAFGGLLLGVSIVLAGHLWLLPLGGSVLDAMNPYAIHFERPPEVGSLPAAVLALVSPAYRVFDPNDLPKGDLAVGVGALLSSILQLSGVALVAVWARKFSRAMMATDTGFACAAFFVVGCFVLFSRVYSQQWIVWLAPLFIFTNPAPALVGLFVVFDLVNYIQFPILFGTLSGADYFSLFTWLTIVRSLLLGLLIFMMMRVLRGQGGVESGASYTHTSSPS</sequence>